<accession>A0A9P4XIG7</accession>
<dbReference type="EMBL" id="QLNT01000007">
    <property type="protein sequence ID" value="KAF3072999.1"/>
    <property type="molecule type" value="Genomic_DNA"/>
</dbReference>
<sequence length="563" mass="62338">MKVSLILGAIALFPTVISAKASPPAAIPTAEGYSCINTGKGQFAQLVKGVWKCVQISDVCSPGEDVATIHHDKDTGEWVCCLKGHELKNGECVSPEPECPLPTGFCKSPTCAQTLRSAELETLLRQAFLECFPHDEIHLDSFIKYQINSLETGINLFEKIHQDKKESLLVQGRQSPFSSSREWWNCPQDNSPCKWLALENNNAPKKLNPTGREKMILPNPNQPIPNYVYPFDMWVTKVAGGQFALYINGEQIQPHDSGLDFFIPAGTAADDVWYKSETGAMIHFYGSCSTYTPCLGRKVGPWTRGVSHKRLGQDGEIYIGQYNEDLVLTIADTETTSEQYTVFADGVKLGSTHGRLTLGEEKYKRSNIRMVDVGSGAAGALRSIANDGFWGSFKIPRGAKKITISSYFTMPSFIFLMKANVMAEAPPAEIPPEIFESMCKYNEELNDAGILLDAQGLRPTSVDSYRLTYSTDNPPEVIPGPFNVATETHICGWWIVQTKDVEEALIWAKKIPIQSGEIVVRRIGCVEELGDGFTKELREREAKLRIQVAKRVLDLAQKDNGSI</sequence>
<feature type="chain" id="PRO_5040173633" evidence="1">
    <location>
        <begin position="20"/>
        <end position="563"/>
    </location>
</feature>
<keyword evidence="3" id="KW-1185">Reference proteome</keyword>
<dbReference type="AlphaFoldDB" id="A0A9P4XIG7"/>
<gene>
    <name evidence="2" type="ORF">CFAM422_004983</name>
</gene>
<reference evidence="2 3" key="1">
    <citation type="submission" date="2018-06" db="EMBL/GenBank/DDBJ databases">
        <title>Genome analysis of cellulolytic fungus Trichoderma lentiforme CFAM-422.</title>
        <authorList>
            <person name="Steindorff A.S."/>
            <person name="Formighieri E.F."/>
            <person name="Midorikawa G.E.O."/>
            <person name="Tamietti M.S."/>
            <person name="Ramos E.Z."/>
            <person name="Silva A.S."/>
            <person name="Bon E.P.S."/>
            <person name="Mendes T.D."/>
            <person name="Damaso M.C.T."/>
            <person name="Favaro L.C.L."/>
        </authorList>
    </citation>
    <scope>NUCLEOTIDE SEQUENCE [LARGE SCALE GENOMIC DNA]</scope>
    <source>
        <strain evidence="2 3">CFAM-422</strain>
    </source>
</reference>
<proteinExistence type="predicted"/>
<protein>
    <submittedName>
        <fullName evidence="2">Uncharacterized protein</fullName>
    </submittedName>
</protein>
<keyword evidence="1" id="KW-0732">Signal</keyword>
<evidence type="ECO:0000313" key="3">
    <source>
        <dbReference type="Proteomes" id="UP000801864"/>
    </source>
</evidence>
<dbReference type="PANTHER" id="PTHR35174">
    <property type="entry name" value="BLL7171 PROTEIN-RELATED"/>
    <property type="match status" value="1"/>
</dbReference>
<dbReference type="InterPro" id="IPR011008">
    <property type="entry name" value="Dimeric_a/b-barrel"/>
</dbReference>
<evidence type="ECO:0000313" key="2">
    <source>
        <dbReference type="EMBL" id="KAF3072999.1"/>
    </source>
</evidence>
<comment type="caution">
    <text evidence="2">The sequence shown here is derived from an EMBL/GenBank/DDBJ whole genome shotgun (WGS) entry which is preliminary data.</text>
</comment>
<organism evidence="2 3">
    <name type="scientific">Trichoderma lentiforme</name>
    <dbReference type="NCBI Taxonomy" id="1567552"/>
    <lineage>
        <taxon>Eukaryota</taxon>
        <taxon>Fungi</taxon>
        <taxon>Dikarya</taxon>
        <taxon>Ascomycota</taxon>
        <taxon>Pezizomycotina</taxon>
        <taxon>Sordariomycetes</taxon>
        <taxon>Hypocreomycetidae</taxon>
        <taxon>Hypocreales</taxon>
        <taxon>Hypocreaceae</taxon>
        <taxon>Trichoderma</taxon>
    </lineage>
</organism>
<dbReference type="Gene3D" id="3.30.70.1060">
    <property type="entry name" value="Dimeric alpha+beta barrel"/>
    <property type="match status" value="1"/>
</dbReference>
<name>A0A9P4XIG7_9HYPO</name>
<feature type="signal peptide" evidence="1">
    <location>
        <begin position="1"/>
        <end position="19"/>
    </location>
</feature>
<evidence type="ECO:0000256" key="1">
    <source>
        <dbReference type="SAM" id="SignalP"/>
    </source>
</evidence>
<dbReference type="Proteomes" id="UP000801864">
    <property type="component" value="Unassembled WGS sequence"/>
</dbReference>
<dbReference type="SUPFAM" id="SSF54909">
    <property type="entry name" value="Dimeric alpha+beta barrel"/>
    <property type="match status" value="1"/>
</dbReference>